<dbReference type="PANTHER" id="PTHR33529">
    <property type="entry name" value="SLR0882 PROTEIN-RELATED"/>
    <property type="match status" value="1"/>
</dbReference>
<dbReference type="GO" id="GO:0043190">
    <property type="term" value="C:ATP-binding cassette (ABC) transporter complex"/>
    <property type="evidence" value="ECO:0007669"/>
    <property type="project" value="TreeGrafter"/>
</dbReference>
<dbReference type="STRING" id="335543.Sfum_0189"/>
<dbReference type="AlphaFoldDB" id="A0LEN9"/>
<dbReference type="Proteomes" id="UP000001784">
    <property type="component" value="Chromosome"/>
</dbReference>
<keyword evidence="4 7" id="KW-1133">Transmembrane helix</keyword>
<evidence type="ECO:0000256" key="2">
    <source>
        <dbReference type="ARBA" id="ARBA00022475"/>
    </source>
</evidence>
<gene>
    <name evidence="8" type="ordered locus">Sfum_0189</name>
</gene>
<reference evidence="8 9" key="1">
    <citation type="submission" date="2006-10" db="EMBL/GenBank/DDBJ databases">
        <title>Complete sequence of Syntrophobacter fumaroxidans MPOB.</title>
        <authorList>
            <consortium name="US DOE Joint Genome Institute"/>
            <person name="Copeland A."/>
            <person name="Lucas S."/>
            <person name="Lapidus A."/>
            <person name="Barry K."/>
            <person name="Detter J.C."/>
            <person name="Glavina del Rio T."/>
            <person name="Hammon N."/>
            <person name="Israni S."/>
            <person name="Pitluck S."/>
            <person name="Goltsman E.G."/>
            <person name="Martinez M."/>
            <person name="Schmutz J."/>
            <person name="Larimer F."/>
            <person name="Land M."/>
            <person name="Hauser L."/>
            <person name="Kyrpides N."/>
            <person name="Kim E."/>
            <person name="Boone D.R."/>
            <person name="Brockman F."/>
            <person name="Culley D."/>
            <person name="Ferry J."/>
            <person name="Gunsalus R."/>
            <person name="McInerney M.J."/>
            <person name="Morrison M."/>
            <person name="Plugge C."/>
            <person name="Rohlin L."/>
            <person name="Scholten J."/>
            <person name="Sieber J."/>
            <person name="Stams A.J.M."/>
            <person name="Worm P."/>
            <person name="Henstra A.M."/>
            <person name="Richardson P."/>
        </authorList>
    </citation>
    <scope>NUCLEOTIDE SEQUENCE [LARGE SCALE GENOMIC DNA]</scope>
    <source>
        <strain evidence="9">DSM 10017 / MPOB</strain>
    </source>
</reference>
<evidence type="ECO:0000256" key="7">
    <source>
        <dbReference type="SAM" id="Phobius"/>
    </source>
</evidence>
<feature type="region of interest" description="Disordered" evidence="6">
    <location>
        <begin position="1"/>
        <end position="26"/>
    </location>
</feature>
<dbReference type="EMBL" id="CP000478">
    <property type="protein sequence ID" value="ABK15891.1"/>
    <property type="molecule type" value="Genomic_DNA"/>
</dbReference>
<feature type="transmembrane region" description="Helical" evidence="7">
    <location>
        <begin position="86"/>
        <end position="111"/>
    </location>
</feature>
<feature type="transmembrane region" description="Helical" evidence="7">
    <location>
        <begin position="367"/>
        <end position="389"/>
    </location>
</feature>
<dbReference type="GO" id="GO:0015920">
    <property type="term" value="P:lipopolysaccharide transport"/>
    <property type="evidence" value="ECO:0007669"/>
    <property type="project" value="TreeGrafter"/>
</dbReference>
<keyword evidence="2" id="KW-1003">Cell membrane</keyword>
<feature type="transmembrane region" description="Helical" evidence="7">
    <location>
        <begin position="339"/>
        <end position="355"/>
    </location>
</feature>
<feature type="transmembrane region" description="Helical" evidence="7">
    <location>
        <begin position="132"/>
        <end position="155"/>
    </location>
</feature>
<dbReference type="eggNOG" id="COG0795">
    <property type="taxonomic scope" value="Bacteria"/>
</dbReference>
<feature type="transmembrane region" description="Helical" evidence="7">
    <location>
        <begin position="313"/>
        <end position="332"/>
    </location>
</feature>
<feature type="compositionally biased region" description="Basic and acidic residues" evidence="6">
    <location>
        <begin position="1"/>
        <end position="11"/>
    </location>
</feature>
<keyword evidence="3 7" id="KW-0812">Transmembrane</keyword>
<name>A0LEN9_SYNFM</name>
<feature type="transmembrane region" description="Helical" evidence="7">
    <location>
        <begin position="46"/>
        <end position="66"/>
    </location>
</feature>
<organism evidence="8 9">
    <name type="scientific">Syntrophobacter fumaroxidans (strain DSM 10017 / MPOB)</name>
    <dbReference type="NCBI Taxonomy" id="335543"/>
    <lineage>
        <taxon>Bacteria</taxon>
        <taxon>Pseudomonadati</taxon>
        <taxon>Thermodesulfobacteriota</taxon>
        <taxon>Syntrophobacteria</taxon>
        <taxon>Syntrophobacterales</taxon>
        <taxon>Syntrophobacteraceae</taxon>
        <taxon>Syntrophobacter</taxon>
    </lineage>
</organism>
<proteinExistence type="predicted"/>
<dbReference type="HOGENOM" id="CLU_028799_3_0_7"/>
<evidence type="ECO:0000256" key="3">
    <source>
        <dbReference type="ARBA" id="ARBA00022692"/>
    </source>
</evidence>
<protein>
    <submittedName>
        <fullName evidence="8">Permease YjgP/YjgQ family protein</fullName>
    </submittedName>
</protein>
<keyword evidence="5 7" id="KW-0472">Membrane</keyword>
<sequence>MQGRPIRDSGRGRPRNAKPAGGESRRETDDAIMKMTLYRYLIKEQMVPLGVCLMGVSLVLITGRLFQLLKVLFTSSFTLGDLMALVALAMPKLMLFALPMASLLGVLLAFVRLNSDNELIALRAAGIGFHQFFPAVVSLLLGVTLISFVNMIFVIPPTGKAFEVKLRSMARSGLPVLMKEGTFITAIPKLTFFFQSVNPTELSVRGIFVQDRREEKVRLAIVAESARIVYQRDSNHLTFKIANGSITRVADDMKNAQAVSFKAYDLSLSLDELIGSARGSKMNKREMTLRELYRVIVEKTGDVGHALEFHQRLAFPSGCLLLGLIGAPLGAVFRQRGRIAGITIGLVVFLAYYVILSAGKGLGENHLVHPFLACWAPNLLCIAASFYLWRKMRLETPFKTFQLLQEWASSWYRLRRARKGKKT</sequence>
<dbReference type="InterPro" id="IPR005495">
    <property type="entry name" value="LptG/LptF_permease"/>
</dbReference>
<evidence type="ECO:0000256" key="5">
    <source>
        <dbReference type="ARBA" id="ARBA00023136"/>
    </source>
</evidence>
<dbReference type="KEGG" id="sfu:Sfum_0189"/>
<evidence type="ECO:0000256" key="6">
    <source>
        <dbReference type="SAM" id="MobiDB-lite"/>
    </source>
</evidence>
<evidence type="ECO:0000313" key="8">
    <source>
        <dbReference type="EMBL" id="ABK15891.1"/>
    </source>
</evidence>
<dbReference type="InParanoid" id="A0LEN9"/>
<comment type="subcellular location">
    <subcellularLocation>
        <location evidence="1">Cell membrane</location>
        <topology evidence="1">Multi-pass membrane protein</topology>
    </subcellularLocation>
</comment>
<evidence type="ECO:0000313" key="9">
    <source>
        <dbReference type="Proteomes" id="UP000001784"/>
    </source>
</evidence>
<dbReference type="PANTHER" id="PTHR33529:SF6">
    <property type="entry name" value="YJGP_YJGQ FAMILY PERMEASE"/>
    <property type="match status" value="1"/>
</dbReference>
<evidence type="ECO:0000256" key="1">
    <source>
        <dbReference type="ARBA" id="ARBA00004651"/>
    </source>
</evidence>
<dbReference type="FunCoup" id="A0LEN9">
    <property type="interactions" value="154"/>
</dbReference>
<dbReference type="Pfam" id="PF03739">
    <property type="entry name" value="LptF_LptG"/>
    <property type="match status" value="1"/>
</dbReference>
<accession>A0LEN9</accession>
<keyword evidence="9" id="KW-1185">Reference proteome</keyword>
<evidence type="ECO:0000256" key="4">
    <source>
        <dbReference type="ARBA" id="ARBA00022989"/>
    </source>
</evidence>